<dbReference type="EMBL" id="FXAK01000007">
    <property type="protein sequence ID" value="SMF71249.1"/>
    <property type="molecule type" value="Genomic_DNA"/>
</dbReference>
<sequence>MCGSPAPTLAGRSESVTRLPERAIVAPTLLSFVIRWIREPDAMAERDPKEIDELRTIIQAHQAWLKRPSSGRRADLSFRDLSRLNLERVSLAGAKLAGANLSNTRMVKADLSQADLFGADMEAVNLTGAIVTGADLRGANLHRALLTDANLRGADFRAGELVDSGGTDGSPTARGTGTTRLTEAKMERSILAGANFSGCDLTGADLNDADLTGAELTSAVLMGTDFCGANLDGAVFGNTVMDHATLTRTFIPFVLPPDAIVRPSYTAMPVAEFLELVERHERWVDSGGAEGARLDLDLVSVAGADLHGRTLAAARLRRCRLPGARLTKASLEMAELSYIDLDEADLRDAVLRGATLRRAYLAHTLMTGVDARPVPLAGGRDWPANFEGADFSDADLRDSTMGPAIVRGAVFKNALTDRSGIDMPGASSPFPPPPPEERRRQKRFVRPGMVVHTDHGSFPARNWSVGGLCLLAVNQPYQRGQTFQARVVLADRQEVAAVANLVVLHRDEERGQLSVRFHQYGDDLKALLKTAFLEHQKMAG</sequence>
<organism evidence="3 4">
    <name type="scientific">Azospirillum oryzae</name>
    <dbReference type="NCBI Taxonomy" id="286727"/>
    <lineage>
        <taxon>Bacteria</taxon>
        <taxon>Pseudomonadati</taxon>
        <taxon>Pseudomonadota</taxon>
        <taxon>Alphaproteobacteria</taxon>
        <taxon>Rhodospirillales</taxon>
        <taxon>Azospirillaceae</taxon>
        <taxon>Azospirillum</taxon>
    </lineage>
</organism>
<dbReference type="Gene3D" id="2.160.20.80">
    <property type="entry name" value="E3 ubiquitin-protein ligase SopA"/>
    <property type="match status" value="3"/>
</dbReference>
<evidence type="ECO:0000256" key="2">
    <source>
        <dbReference type="SAM" id="MobiDB-lite"/>
    </source>
</evidence>
<dbReference type="SUPFAM" id="SSF141571">
    <property type="entry name" value="Pentapeptide repeat-like"/>
    <property type="match status" value="2"/>
</dbReference>
<evidence type="ECO:0000313" key="4">
    <source>
        <dbReference type="Proteomes" id="UP000192936"/>
    </source>
</evidence>
<dbReference type="PANTHER" id="PTHR47485">
    <property type="entry name" value="THYLAKOID LUMENAL 17.4 KDA PROTEIN, CHLOROPLASTIC"/>
    <property type="match status" value="1"/>
</dbReference>
<dbReference type="Pfam" id="PF00805">
    <property type="entry name" value="Pentapeptide"/>
    <property type="match status" value="5"/>
</dbReference>
<accession>A0A1X7GKM6</accession>
<dbReference type="InterPro" id="IPR001646">
    <property type="entry name" value="5peptide_repeat"/>
</dbReference>
<name>A0A1X7GKM6_9PROT</name>
<protein>
    <submittedName>
        <fullName evidence="3">Uncharacterized protein YjbI, contains pentapeptide repeats</fullName>
    </submittedName>
</protein>
<dbReference type="AlphaFoldDB" id="A0A1X7GKM6"/>
<dbReference type="STRING" id="286727.SAMN02982917_3974"/>
<dbReference type="Gene3D" id="2.40.10.220">
    <property type="entry name" value="predicted glycosyltransferase like domains"/>
    <property type="match status" value="1"/>
</dbReference>
<proteinExistence type="predicted"/>
<feature type="region of interest" description="Disordered" evidence="2">
    <location>
        <begin position="419"/>
        <end position="439"/>
    </location>
</feature>
<dbReference type="Proteomes" id="UP000192936">
    <property type="component" value="Unassembled WGS sequence"/>
</dbReference>
<dbReference type="PANTHER" id="PTHR47485:SF1">
    <property type="entry name" value="THYLAKOID LUMENAL 17.4 KDA PROTEIN, CHLOROPLASTIC"/>
    <property type="match status" value="1"/>
</dbReference>
<evidence type="ECO:0000256" key="1">
    <source>
        <dbReference type="ARBA" id="ARBA00022737"/>
    </source>
</evidence>
<evidence type="ECO:0000313" key="3">
    <source>
        <dbReference type="EMBL" id="SMF71249.1"/>
    </source>
</evidence>
<gene>
    <name evidence="3" type="ORF">SAMN02982917_3974</name>
</gene>
<reference evidence="3 4" key="1">
    <citation type="submission" date="2017-04" db="EMBL/GenBank/DDBJ databases">
        <authorList>
            <person name="Afonso C.L."/>
            <person name="Miller P.J."/>
            <person name="Scott M.A."/>
            <person name="Spackman E."/>
            <person name="Goraichik I."/>
            <person name="Dimitrov K.M."/>
            <person name="Suarez D.L."/>
            <person name="Swayne D.E."/>
        </authorList>
    </citation>
    <scope>NUCLEOTIDE SEQUENCE [LARGE SCALE GENOMIC DNA]</scope>
    <source>
        <strain evidence="3 4">A2P</strain>
    </source>
</reference>
<keyword evidence="1" id="KW-0677">Repeat</keyword>